<name>A0A9X2BWD4_9PROT</name>
<comment type="caution">
    <text evidence="2">The sequence shown here is derived from an EMBL/GenBank/DDBJ whole genome shotgun (WGS) entry which is preliminary data.</text>
</comment>
<organism evidence="2 3">
    <name type="scientific">Roseomonas acroporae</name>
    <dbReference type="NCBI Taxonomy" id="2937791"/>
    <lineage>
        <taxon>Bacteria</taxon>
        <taxon>Pseudomonadati</taxon>
        <taxon>Pseudomonadota</taxon>
        <taxon>Alphaproteobacteria</taxon>
        <taxon>Acetobacterales</taxon>
        <taxon>Roseomonadaceae</taxon>
        <taxon>Roseomonas</taxon>
    </lineage>
</organism>
<evidence type="ECO:0000313" key="2">
    <source>
        <dbReference type="EMBL" id="MCK8785936.1"/>
    </source>
</evidence>
<dbReference type="EMBL" id="JALPRX010000071">
    <property type="protein sequence ID" value="MCK8785936.1"/>
    <property type="molecule type" value="Genomic_DNA"/>
</dbReference>
<feature type="compositionally biased region" description="Basic and acidic residues" evidence="1">
    <location>
        <begin position="10"/>
        <end position="25"/>
    </location>
</feature>
<proteinExistence type="predicted"/>
<feature type="region of interest" description="Disordered" evidence="1">
    <location>
        <begin position="1"/>
        <end position="56"/>
    </location>
</feature>
<dbReference type="Proteomes" id="UP001139516">
    <property type="component" value="Unassembled WGS sequence"/>
</dbReference>
<protein>
    <submittedName>
        <fullName evidence="2">Uncharacterized protein</fullName>
    </submittedName>
</protein>
<gene>
    <name evidence="2" type="ORF">M0638_16275</name>
</gene>
<accession>A0A9X2BWD4</accession>
<feature type="compositionally biased region" description="Basic and acidic residues" evidence="1">
    <location>
        <begin position="31"/>
        <end position="56"/>
    </location>
</feature>
<dbReference type="RefSeq" id="WP_248668056.1">
    <property type="nucleotide sequence ID" value="NZ_JALPRX010000071.1"/>
</dbReference>
<sequence>MKKPNYSQERAQRERAKAAKAESKAQRKREVKAAEPDARPEQQDGMPAHKDQDSSP</sequence>
<reference evidence="2" key="1">
    <citation type="submission" date="2022-04" db="EMBL/GenBank/DDBJ databases">
        <title>Roseomonas acroporae sp. nov., isolated from coral Acropora digitifera.</title>
        <authorList>
            <person name="Sun H."/>
        </authorList>
    </citation>
    <scope>NUCLEOTIDE SEQUENCE</scope>
    <source>
        <strain evidence="2">NAR14</strain>
    </source>
</reference>
<keyword evidence="3" id="KW-1185">Reference proteome</keyword>
<dbReference type="AlphaFoldDB" id="A0A9X2BWD4"/>
<evidence type="ECO:0000256" key="1">
    <source>
        <dbReference type="SAM" id="MobiDB-lite"/>
    </source>
</evidence>
<evidence type="ECO:0000313" key="3">
    <source>
        <dbReference type="Proteomes" id="UP001139516"/>
    </source>
</evidence>